<keyword evidence="3" id="KW-0235">DNA replication</keyword>
<dbReference type="GO" id="GO:0006281">
    <property type="term" value="P:DNA repair"/>
    <property type="evidence" value="ECO:0007669"/>
    <property type="project" value="InterPro"/>
</dbReference>
<dbReference type="Pfam" id="PF03215">
    <property type="entry name" value="Rad17"/>
    <property type="match status" value="1"/>
</dbReference>
<evidence type="ECO:0000256" key="6">
    <source>
        <dbReference type="ARBA" id="ARBA00023242"/>
    </source>
</evidence>
<dbReference type="GO" id="GO:0003677">
    <property type="term" value="F:DNA binding"/>
    <property type="evidence" value="ECO:0007669"/>
    <property type="project" value="InterPro"/>
</dbReference>
<dbReference type="SMART" id="SM00382">
    <property type="entry name" value="AAA"/>
    <property type="match status" value="1"/>
</dbReference>
<comment type="subcellular location">
    <subcellularLocation>
        <location evidence="1">Nucleus</location>
    </subcellularLocation>
</comment>
<keyword evidence="10" id="KW-1185">Reference proteome</keyword>
<dbReference type="SUPFAM" id="SSF48019">
    <property type="entry name" value="post-AAA+ oligomerization domain-like"/>
    <property type="match status" value="1"/>
</dbReference>
<dbReference type="Pfam" id="PF00533">
    <property type="entry name" value="BRCT"/>
    <property type="match status" value="1"/>
</dbReference>
<dbReference type="Gene3D" id="3.40.50.10190">
    <property type="entry name" value="BRCT domain"/>
    <property type="match status" value="1"/>
</dbReference>
<dbReference type="GO" id="GO:0006260">
    <property type="term" value="P:DNA replication"/>
    <property type="evidence" value="ECO:0007669"/>
    <property type="project" value="UniProtKB-KW"/>
</dbReference>
<evidence type="ECO:0000313" key="10">
    <source>
        <dbReference type="Proteomes" id="UP000695562"/>
    </source>
</evidence>
<feature type="compositionally biased region" description="Polar residues" evidence="7">
    <location>
        <begin position="240"/>
        <end position="250"/>
    </location>
</feature>
<dbReference type="PRINTS" id="PR00364">
    <property type="entry name" value="DISEASERSIST"/>
</dbReference>
<keyword evidence="4" id="KW-0547">Nucleotide-binding</keyword>
<dbReference type="Pfam" id="PF25361">
    <property type="entry name" value="AAA_lid_RFC1"/>
    <property type="match status" value="1"/>
</dbReference>
<dbReference type="InterPro" id="IPR008921">
    <property type="entry name" value="DNA_pol3_clamp-load_cplx_C"/>
</dbReference>
<feature type="compositionally biased region" description="Basic and acidic residues" evidence="7">
    <location>
        <begin position="316"/>
        <end position="371"/>
    </location>
</feature>
<feature type="compositionally biased region" description="Low complexity" evidence="7">
    <location>
        <begin position="432"/>
        <end position="448"/>
    </location>
</feature>
<dbReference type="InterPro" id="IPR047854">
    <property type="entry name" value="RFC_lid"/>
</dbReference>
<dbReference type="InterPro" id="IPR001357">
    <property type="entry name" value="BRCT_dom"/>
</dbReference>
<feature type="region of interest" description="Disordered" evidence="7">
    <location>
        <begin position="1208"/>
        <end position="1270"/>
    </location>
</feature>
<dbReference type="Gene3D" id="1.20.272.10">
    <property type="match status" value="1"/>
</dbReference>
<dbReference type="CDD" id="cd18140">
    <property type="entry name" value="HLD_clamp_RFC"/>
    <property type="match status" value="1"/>
</dbReference>
<feature type="compositionally biased region" description="Low complexity" evidence="7">
    <location>
        <begin position="140"/>
        <end position="151"/>
    </location>
</feature>
<feature type="compositionally biased region" description="Basic and acidic residues" evidence="7">
    <location>
        <begin position="458"/>
        <end position="471"/>
    </location>
</feature>
<dbReference type="CDD" id="cd00009">
    <property type="entry name" value="AAA"/>
    <property type="match status" value="1"/>
</dbReference>
<dbReference type="EMBL" id="AJWJ01000182">
    <property type="protein sequence ID" value="KAF2073794.1"/>
    <property type="molecule type" value="Genomic_DNA"/>
</dbReference>
<keyword evidence="5" id="KW-0067">ATP-binding</keyword>
<dbReference type="PANTHER" id="PTHR23389">
    <property type="entry name" value="CHROMOSOME TRANSMISSION FIDELITY FACTOR 18"/>
    <property type="match status" value="1"/>
</dbReference>
<feature type="region of interest" description="Disordered" evidence="7">
    <location>
        <begin position="574"/>
        <end position="611"/>
    </location>
</feature>
<evidence type="ECO:0000256" key="1">
    <source>
        <dbReference type="ARBA" id="ARBA00004123"/>
    </source>
</evidence>
<dbReference type="GO" id="GO:0005663">
    <property type="term" value="C:DNA replication factor C complex"/>
    <property type="evidence" value="ECO:0007669"/>
    <property type="project" value="InterPro"/>
</dbReference>
<dbReference type="InterPro" id="IPR036420">
    <property type="entry name" value="BRCT_dom_sf"/>
</dbReference>
<dbReference type="GO" id="GO:0005634">
    <property type="term" value="C:nucleus"/>
    <property type="evidence" value="ECO:0007669"/>
    <property type="project" value="UniProtKB-SubCell"/>
</dbReference>
<feature type="compositionally biased region" description="Low complexity" evidence="7">
    <location>
        <begin position="623"/>
        <end position="651"/>
    </location>
</feature>
<accession>A0A8J4PXD4</accession>
<feature type="domain" description="BRCT" evidence="8">
    <location>
        <begin position="498"/>
        <end position="575"/>
    </location>
</feature>
<feature type="region of interest" description="Disordered" evidence="7">
    <location>
        <begin position="134"/>
        <end position="494"/>
    </location>
</feature>
<feature type="compositionally biased region" description="Acidic residues" evidence="7">
    <location>
        <begin position="1219"/>
        <end position="1228"/>
    </location>
</feature>
<evidence type="ECO:0000256" key="4">
    <source>
        <dbReference type="ARBA" id="ARBA00022741"/>
    </source>
</evidence>
<evidence type="ECO:0000313" key="9">
    <source>
        <dbReference type="EMBL" id="KAF2073794.1"/>
    </source>
</evidence>
<organism evidence="9 10">
    <name type="scientific">Polysphondylium violaceum</name>
    <dbReference type="NCBI Taxonomy" id="133409"/>
    <lineage>
        <taxon>Eukaryota</taxon>
        <taxon>Amoebozoa</taxon>
        <taxon>Evosea</taxon>
        <taxon>Eumycetozoa</taxon>
        <taxon>Dictyostelia</taxon>
        <taxon>Dictyosteliales</taxon>
        <taxon>Dictyosteliaceae</taxon>
        <taxon>Polysphondylium</taxon>
    </lineage>
</organism>
<feature type="compositionally biased region" description="Low complexity" evidence="7">
    <location>
        <begin position="1239"/>
        <end position="1264"/>
    </location>
</feature>
<dbReference type="InterPro" id="IPR003593">
    <property type="entry name" value="AAA+_ATPase"/>
</dbReference>
<dbReference type="AlphaFoldDB" id="A0A8J4PXD4"/>
<dbReference type="OrthoDB" id="446168at2759"/>
<feature type="compositionally biased region" description="Acidic residues" evidence="7">
    <location>
        <begin position="82"/>
        <end position="94"/>
    </location>
</feature>
<reference evidence="9" key="1">
    <citation type="submission" date="2020-01" db="EMBL/GenBank/DDBJ databases">
        <title>Development of genomics and gene disruption for Polysphondylium violaceum indicates a role for the polyketide synthase stlB in stalk morphogenesis.</title>
        <authorList>
            <person name="Narita B."/>
            <person name="Kawabe Y."/>
            <person name="Kin K."/>
            <person name="Saito T."/>
            <person name="Gibbs R."/>
            <person name="Kuspa A."/>
            <person name="Muzny D."/>
            <person name="Queller D."/>
            <person name="Richards S."/>
            <person name="Strassman J."/>
            <person name="Sucgang R."/>
            <person name="Worley K."/>
            <person name="Schaap P."/>
        </authorList>
    </citation>
    <scope>NUCLEOTIDE SEQUENCE</scope>
    <source>
        <strain evidence="9">QSvi11</strain>
    </source>
</reference>
<dbReference type="GO" id="GO:0005524">
    <property type="term" value="F:ATP binding"/>
    <property type="evidence" value="ECO:0007669"/>
    <property type="project" value="UniProtKB-UniRule"/>
</dbReference>
<evidence type="ECO:0000256" key="2">
    <source>
        <dbReference type="ARBA" id="ARBA00006116"/>
    </source>
</evidence>
<dbReference type="PROSITE" id="PS50172">
    <property type="entry name" value="BRCT"/>
    <property type="match status" value="1"/>
</dbReference>
<dbReference type="FunFam" id="3.40.50.300:FF:000395">
    <property type="entry name" value="Replication factor C subunit 1"/>
    <property type="match status" value="1"/>
</dbReference>
<comment type="similarity">
    <text evidence="2">Belongs to the activator 1 large subunit family.</text>
</comment>
<evidence type="ECO:0000256" key="3">
    <source>
        <dbReference type="ARBA" id="ARBA00022705"/>
    </source>
</evidence>
<dbReference type="Pfam" id="PF08519">
    <property type="entry name" value="RFC1"/>
    <property type="match status" value="1"/>
</dbReference>
<feature type="compositionally biased region" description="Low complexity" evidence="7">
    <location>
        <begin position="268"/>
        <end position="280"/>
    </location>
</feature>
<comment type="caution">
    <text evidence="9">The sequence shown here is derived from an EMBL/GenBank/DDBJ whole genome shotgun (WGS) entry which is preliminary data.</text>
</comment>
<dbReference type="PANTHER" id="PTHR23389:SF6">
    <property type="entry name" value="REPLICATION FACTOR C SUBUNIT 1"/>
    <property type="match status" value="1"/>
</dbReference>
<dbReference type="GO" id="GO:0003689">
    <property type="term" value="F:DNA clamp loader activity"/>
    <property type="evidence" value="ECO:0007669"/>
    <property type="project" value="UniProtKB-UniRule"/>
</dbReference>
<feature type="compositionally biased region" description="Acidic residues" evidence="7">
    <location>
        <begin position="389"/>
        <end position="422"/>
    </location>
</feature>
<keyword evidence="6" id="KW-0539">Nucleus</keyword>
<dbReference type="Proteomes" id="UP000695562">
    <property type="component" value="Unassembled WGS sequence"/>
</dbReference>
<sequence length="1270" mass="140965">MTKSKTTSTSPKRKSVKKEKEEPKPQRSLLSFGMFQKKDNNENVPPSNQNGSNGSKIINITDSSPRKIKQEKKTDKKNVLSFEDDDNDDDDDDGFMVSEKVVKKETKVASPAVAAVKKKIDIDIDDFDIDDEFIPKKATKSTTTNNSSVVTQEPTKDLKRKHQSPIKSTSNDNINQDSDQEDQVQVNRLKMKKKQIITEEDDIDIMETSDKEEEKESSHAKKKVKVENIANNPLILSPKKVNNNSNSGNAKSITSPSPKKKPQLDFETVVISPKKPTVKSPSPPTKKPNTDSDDDQDTEPEGTPKKVSAPPSPFKQQKEKEAQEKRLKEKEAEEKRLKEKEADEKKLKEKAKQQEKEKAEEEKRLKEKELQSKLFQESIKRSSKRLVIEEEDDDLTEEEDQSTEDEKDDDYQDDDEEFDMSDEDLKPKSKKTTVAPTTKKPAPAPAKKAPAKKAAAKKVKEEKDTTTDTPKKKAGNPAWKAGPRENPPNKGQKELPVGRDNCLYQRVFCITGVLDSLEREECQDLICRYGGRVVASVTSKLTHLIVGIDPGPSKTEKAKKSRIPIIDEDGLFKMISDSLPKPPPAPTASPPLNETSPVSSQSSETSISKPPLKKLTLTSTLKLSSAKTGTTSPPSSSSSPPSSSSFTPASSYVQPTVSSSYSGPSSADIMKNVVVSRAIASQPKGHDQLWVEKYKPSTVDDLIGNPGCMTELNKWMDQWHSSEPRDAHKKNAVLLSGPPGIGKTTAALMACKIKGFEPVELNASDTRSKSEIDRILTGASDNKIITSFFSVKKPEDNKKSAHILEKEAAELKKKKSCIILDEIDGSSGNEDRGGISEIIAMIKKSKIPFILICNDYHSPKIKSLKNHCLDLKFRRASAQSITNRLLQICKHEGLVVTQYILQRVFESTHSDIRQTINTLQMMSRSGTHFDNNNINQNLDRASKDMDLSAFTGAEKLFMDRAARLEEKMQYFFTDFSLVPLLIQENYLRVTPNLKTSDIGLPQKTVTPIELFSMAADSISDSDIFDREISRNMAWELLPSYAIVSSLIPTRLVSGCPLERGVLGFPSYLGKYSNASKQNRFVREIQLHMRSTGNAYANRAETRLYYVPMFKKCLIKPLTGADGKEGIPEVIEMMDDYGFTEEDRDNIIELSSWAGELDPPLKNILPPIKAAFTKTWRAGNHAIYDISMLGTKGSGGSSSSSAGYEAIEEGQALGSSEPVTGEDEENEVDQNEKVLSNLIKKSSVNQKKSTSTKSKSTTTKSTSSKSKSKSK</sequence>
<feature type="compositionally biased region" description="Acidic residues" evidence="7">
    <location>
        <begin position="291"/>
        <end position="300"/>
    </location>
</feature>
<dbReference type="InterPro" id="IPR027417">
    <property type="entry name" value="P-loop_NTPase"/>
</dbReference>
<feature type="compositionally biased region" description="Low complexity" evidence="7">
    <location>
        <begin position="590"/>
        <end position="611"/>
    </location>
</feature>
<feature type="compositionally biased region" description="Acidic residues" evidence="7">
    <location>
        <begin position="198"/>
        <end position="207"/>
    </location>
</feature>
<feature type="region of interest" description="Disordered" evidence="7">
    <location>
        <begin position="1"/>
        <end position="94"/>
    </location>
</feature>
<evidence type="ECO:0000256" key="5">
    <source>
        <dbReference type="ARBA" id="ARBA00022840"/>
    </source>
</evidence>
<feature type="compositionally biased region" description="Pro residues" evidence="7">
    <location>
        <begin position="580"/>
        <end position="589"/>
    </location>
</feature>
<gene>
    <name evidence="9" type="ORF">CYY_004888</name>
</gene>
<evidence type="ECO:0000259" key="8">
    <source>
        <dbReference type="PROSITE" id="PS50172"/>
    </source>
</evidence>
<dbReference type="FunFam" id="1.10.8.60:FF:000021">
    <property type="entry name" value="Replication factor C subunit 1"/>
    <property type="match status" value="1"/>
</dbReference>
<dbReference type="SMART" id="SM00292">
    <property type="entry name" value="BRCT"/>
    <property type="match status" value="1"/>
</dbReference>
<dbReference type="FunFam" id="3.40.50.10190:FF:000001">
    <property type="entry name" value="Replication factor C subunit 1"/>
    <property type="match status" value="1"/>
</dbReference>
<feature type="compositionally biased region" description="Basic and acidic residues" evidence="7">
    <location>
        <begin position="208"/>
        <end position="219"/>
    </location>
</feature>
<feature type="compositionally biased region" description="Polar residues" evidence="7">
    <location>
        <begin position="165"/>
        <end position="177"/>
    </location>
</feature>
<dbReference type="InterPro" id="IPR013725">
    <property type="entry name" value="DNA_replication_fac_RFC1_C"/>
</dbReference>
<feature type="region of interest" description="Disordered" evidence="7">
    <location>
        <begin position="623"/>
        <end position="665"/>
    </location>
</feature>
<name>A0A8J4PXD4_9MYCE</name>
<dbReference type="Gene3D" id="1.10.8.60">
    <property type="match status" value="1"/>
</dbReference>
<dbReference type="Gene3D" id="3.40.50.300">
    <property type="entry name" value="P-loop containing nucleotide triphosphate hydrolases"/>
    <property type="match status" value="1"/>
</dbReference>
<evidence type="ECO:0000256" key="7">
    <source>
        <dbReference type="SAM" id="MobiDB-lite"/>
    </source>
</evidence>
<feature type="compositionally biased region" description="Polar residues" evidence="7">
    <location>
        <begin position="42"/>
        <end position="63"/>
    </location>
</feature>
<proteinExistence type="inferred from homology"/>
<dbReference type="SUPFAM" id="SSF52113">
    <property type="entry name" value="BRCT domain"/>
    <property type="match status" value="1"/>
</dbReference>
<feature type="compositionally biased region" description="Low complexity" evidence="7">
    <location>
        <begin position="1"/>
        <end position="10"/>
    </location>
</feature>
<dbReference type="SUPFAM" id="SSF52540">
    <property type="entry name" value="P-loop containing nucleoside triphosphate hydrolases"/>
    <property type="match status" value="1"/>
</dbReference>
<protein>
    <recommendedName>
        <fullName evidence="8">BRCT domain-containing protein</fullName>
    </recommendedName>
</protein>